<sequence>MAILHANGRDLCYSDSGGDGPVIVLAHGYFLDGSMFQGQLDGLAPGHRVVTWDARGHGGTPDDGVPFTYWDSARDLLALMDALGIGEATVGGVSQGGFISLRAALLAPDRIGRLVLFDTESHACDPGDQVAYRGLFDVLAANGPVPEVLDGLAAQLIGDHPAAADWVRKWRAAPELPLGTPVGCLLDRDDITGRLPEIGCPALLVRGSEDRSIPAERMRALRDGLPGATGVQTVQGAAHSPPLTHPKEVNELLRRFLADEIA</sequence>
<reference evidence="2 3" key="1">
    <citation type="submission" date="2019-10" db="EMBL/GenBank/DDBJ databases">
        <title>Actinomadura rubteroloni sp. nov. and Actinomadura macrotermitis sp. nov., isolated from the gut of fungus growing-termite Macrotermes natalensis.</title>
        <authorList>
            <person name="Benndorf R."/>
            <person name="Martin K."/>
            <person name="Kuefner M."/>
            <person name="De Beer W."/>
            <person name="Kaster A.-K."/>
            <person name="Vollmers J."/>
            <person name="Poulsen M."/>
            <person name="Beemelmanns C."/>
        </authorList>
    </citation>
    <scope>NUCLEOTIDE SEQUENCE [LARGE SCALE GENOMIC DNA]</scope>
    <source>
        <strain evidence="2 3">RB68</strain>
    </source>
</reference>
<evidence type="ECO:0000313" key="2">
    <source>
        <dbReference type="EMBL" id="MQY05459.1"/>
    </source>
</evidence>
<dbReference type="EC" id="1.11.1.18" evidence="2"/>
<dbReference type="GO" id="GO:0019806">
    <property type="term" value="F:bromide peroxidase activity"/>
    <property type="evidence" value="ECO:0007669"/>
    <property type="project" value="UniProtKB-EC"/>
</dbReference>
<proteinExistence type="predicted"/>
<dbReference type="PANTHER" id="PTHR43798">
    <property type="entry name" value="MONOACYLGLYCEROL LIPASE"/>
    <property type="match status" value="1"/>
</dbReference>
<organism evidence="2 3">
    <name type="scientific">Actinomadura macrotermitis</name>
    <dbReference type="NCBI Taxonomy" id="2585200"/>
    <lineage>
        <taxon>Bacteria</taxon>
        <taxon>Bacillati</taxon>
        <taxon>Actinomycetota</taxon>
        <taxon>Actinomycetes</taxon>
        <taxon>Streptosporangiales</taxon>
        <taxon>Thermomonosporaceae</taxon>
        <taxon>Actinomadura</taxon>
    </lineage>
</organism>
<dbReference type="RefSeq" id="WP_328594343.1">
    <property type="nucleotide sequence ID" value="NZ_WEGH01000002.1"/>
</dbReference>
<accession>A0A7K0BWB0</accession>
<dbReference type="Proteomes" id="UP000487268">
    <property type="component" value="Unassembled WGS sequence"/>
</dbReference>
<dbReference type="SUPFAM" id="SSF53474">
    <property type="entry name" value="alpha/beta-Hydrolases"/>
    <property type="match status" value="1"/>
</dbReference>
<dbReference type="InterPro" id="IPR029058">
    <property type="entry name" value="AB_hydrolase_fold"/>
</dbReference>
<dbReference type="InterPro" id="IPR000073">
    <property type="entry name" value="AB_hydrolase_1"/>
</dbReference>
<keyword evidence="2" id="KW-0560">Oxidoreductase</keyword>
<dbReference type="Gene3D" id="3.40.50.1820">
    <property type="entry name" value="alpha/beta hydrolase"/>
    <property type="match status" value="1"/>
</dbReference>
<dbReference type="PRINTS" id="PR00111">
    <property type="entry name" value="ABHYDROLASE"/>
</dbReference>
<gene>
    <name evidence="2" type="primary">bpoC_3</name>
    <name evidence="2" type="ORF">ACRB68_35350</name>
</gene>
<evidence type="ECO:0000259" key="1">
    <source>
        <dbReference type="Pfam" id="PF00561"/>
    </source>
</evidence>
<feature type="domain" description="AB hydrolase-1" evidence="1">
    <location>
        <begin position="21"/>
        <end position="246"/>
    </location>
</feature>
<keyword evidence="3" id="KW-1185">Reference proteome</keyword>
<comment type="caution">
    <text evidence="2">The sequence shown here is derived from an EMBL/GenBank/DDBJ whole genome shotgun (WGS) entry which is preliminary data.</text>
</comment>
<protein>
    <submittedName>
        <fullName evidence="2">Putative non-heme bromoperoxidase BpoC</fullName>
        <ecNumber evidence="2">1.11.1.18</ecNumber>
    </submittedName>
</protein>
<dbReference type="InterPro" id="IPR050266">
    <property type="entry name" value="AB_hydrolase_sf"/>
</dbReference>
<dbReference type="EMBL" id="WEGH01000002">
    <property type="protein sequence ID" value="MQY05459.1"/>
    <property type="molecule type" value="Genomic_DNA"/>
</dbReference>
<dbReference type="Pfam" id="PF00561">
    <property type="entry name" value="Abhydrolase_1"/>
    <property type="match status" value="1"/>
</dbReference>
<keyword evidence="2" id="KW-0575">Peroxidase</keyword>
<name>A0A7K0BWB0_9ACTN</name>
<dbReference type="AlphaFoldDB" id="A0A7K0BWB0"/>
<evidence type="ECO:0000313" key="3">
    <source>
        <dbReference type="Proteomes" id="UP000487268"/>
    </source>
</evidence>